<keyword evidence="2" id="KW-1185">Reference proteome</keyword>
<evidence type="ECO:0000313" key="2">
    <source>
        <dbReference type="Proteomes" id="UP000030748"/>
    </source>
</evidence>
<protein>
    <submittedName>
        <fullName evidence="1">Uncharacterized protein</fullName>
    </submittedName>
</protein>
<dbReference type="AlphaFoldDB" id="A0A022RT76"/>
<name>A0A022RT76_ERYGU</name>
<feature type="non-terminal residue" evidence="1">
    <location>
        <position position="1"/>
    </location>
</feature>
<dbReference type="Proteomes" id="UP000030748">
    <property type="component" value="Unassembled WGS sequence"/>
</dbReference>
<reference evidence="1 2" key="1">
    <citation type="journal article" date="2013" name="Proc. Natl. Acad. Sci. U.S.A.">
        <title>Fine-scale variation in meiotic recombination in Mimulus inferred from population shotgun sequencing.</title>
        <authorList>
            <person name="Hellsten U."/>
            <person name="Wright K.M."/>
            <person name="Jenkins J."/>
            <person name="Shu S."/>
            <person name="Yuan Y."/>
            <person name="Wessler S.R."/>
            <person name="Schmutz J."/>
            <person name="Willis J.H."/>
            <person name="Rokhsar D.S."/>
        </authorList>
    </citation>
    <scope>NUCLEOTIDE SEQUENCE [LARGE SCALE GENOMIC DNA]</scope>
    <source>
        <strain evidence="2">cv. DUN x IM62</strain>
    </source>
</reference>
<evidence type="ECO:0000313" key="1">
    <source>
        <dbReference type="EMBL" id="EYU43206.1"/>
    </source>
</evidence>
<proteinExistence type="predicted"/>
<dbReference type="STRING" id="4155.A0A022RT76"/>
<gene>
    <name evidence="1" type="ORF">MIMGU_mgv1a025245mg</name>
</gene>
<dbReference type="EMBL" id="KI630264">
    <property type="protein sequence ID" value="EYU43206.1"/>
    <property type="molecule type" value="Genomic_DNA"/>
</dbReference>
<sequence length="94" mass="10578">DGDELIGLHCFRHLRDHVTTSVDSINSILSAEFIHTSLRGTENVDLSVAMSTFNSNGRYDGVRLEEEQTTNFQDQLLPLIIGLLRTVSHFVFIC</sequence>
<organism evidence="1 2">
    <name type="scientific">Erythranthe guttata</name>
    <name type="common">Yellow monkey flower</name>
    <name type="synonym">Mimulus guttatus</name>
    <dbReference type="NCBI Taxonomy" id="4155"/>
    <lineage>
        <taxon>Eukaryota</taxon>
        <taxon>Viridiplantae</taxon>
        <taxon>Streptophyta</taxon>
        <taxon>Embryophyta</taxon>
        <taxon>Tracheophyta</taxon>
        <taxon>Spermatophyta</taxon>
        <taxon>Magnoliopsida</taxon>
        <taxon>eudicotyledons</taxon>
        <taxon>Gunneridae</taxon>
        <taxon>Pentapetalae</taxon>
        <taxon>asterids</taxon>
        <taxon>lamiids</taxon>
        <taxon>Lamiales</taxon>
        <taxon>Phrymaceae</taxon>
        <taxon>Erythranthe</taxon>
    </lineage>
</organism>
<accession>A0A022RT76</accession>